<dbReference type="Proteomes" id="UP000054321">
    <property type="component" value="Unassembled WGS sequence"/>
</dbReference>
<dbReference type="EMBL" id="KN832880">
    <property type="protein sequence ID" value="KIM98235.1"/>
    <property type="molecule type" value="Genomic_DNA"/>
</dbReference>
<dbReference type="HOGENOM" id="CLU_007383_10_6_1"/>
<evidence type="ECO:0000256" key="1">
    <source>
        <dbReference type="ARBA" id="ARBA00005107"/>
    </source>
</evidence>
<evidence type="ECO:0000256" key="4">
    <source>
        <dbReference type="ARBA" id="ARBA00023002"/>
    </source>
</evidence>
<keyword evidence="7" id="KW-1185">Reference proteome</keyword>
<gene>
    <name evidence="6" type="ORF">OIDMADRAFT_43324</name>
</gene>
<reference evidence="6 7" key="1">
    <citation type="submission" date="2014-04" db="EMBL/GenBank/DDBJ databases">
        <authorList>
            <consortium name="DOE Joint Genome Institute"/>
            <person name="Kuo A."/>
            <person name="Martino E."/>
            <person name="Perotto S."/>
            <person name="Kohler A."/>
            <person name="Nagy L.G."/>
            <person name="Floudas D."/>
            <person name="Copeland A."/>
            <person name="Barry K.W."/>
            <person name="Cichocki N."/>
            <person name="Veneault-Fourrey C."/>
            <person name="LaButti K."/>
            <person name="Lindquist E.A."/>
            <person name="Lipzen A."/>
            <person name="Lundell T."/>
            <person name="Morin E."/>
            <person name="Murat C."/>
            <person name="Sun H."/>
            <person name="Tunlid A."/>
            <person name="Henrissat B."/>
            <person name="Grigoriev I.V."/>
            <person name="Hibbett D.S."/>
            <person name="Martin F."/>
            <person name="Nordberg H.P."/>
            <person name="Cantor M.N."/>
            <person name="Hua S.X."/>
        </authorList>
    </citation>
    <scope>NUCLEOTIDE SEQUENCE [LARGE SCALE GENOMIC DNA]</scope>
    <source>
        <strain evidence="6 7">Zn</strain>
    </source>
</reference>
<dbReference type="STRING" id="913774.A0A0C3GQD0"/>
<dbReference type="AlphaFoldDB" id="A0A0C3GQD0"/>
<dbReference type="InterPro" id="IPR036291">
    <property type="entry name" value="NAD(P)-bd_dom_sf"/>
</dbReference>
<evidence type="ECO:0000256" key="2">
    <source>
        <dbReference type="ARBA" id="ARBA00005372"/>
    </source>
</evidence>
<keyword evidence="4" id="KW-0560">Oxidoreductase</keyword>
<dbReference type="GO" id="GO:0016491">
    <property type="term" value="F:oxidoreductase activity"/>
    <property type="evidence" value="ECO:0007669"/>
    <property type="project" value="UniProtKB-KW"/>
</dbReference>
<evidence type="ECO:0000313" key="7">
    <source>
        <dbReference type="Proteomes" id="UP000054321"/>
    </source>
</evidence>
<evidence type="ECO:0000256" key="3">
    <source>
        <dbReference type="ARBA" id="ARBA00022589"/>
    </source>
</evidence>
<dbReference type="InParanoid" id="A0A0C3GQD0"/>
<name>A0A0C3GQD0_OIDMZ</name>
<dbReference type="NCBIfam" id="TIGR03649">
    <property type="entry name" value="ergot_EASG"/>
    <property type="match status" value="1"/>
</dbReference>
<dbReference type="Gene3D" id="3.90.25.10">
    <property type="entry name" value="UDP-galactose 4-epimerase, domain 1"/>
    <property type="match status" value="1"/>
</dbReference>
<dbReference type="InterPro" id="IPR051604">
    <property type="entry name" value="Ergot_Alk_Oxidoreductase"/>
</dbReference>
<dbReference type="Gene3D" id="3.40.50.720">
    <property type="entry name" value="NAD(P)-binding Rossmann-like Domain"/>
    <property type="match status" value="1"/>
</dbReference>
<feature type="domain" description="NmrA-like" evidence="5">
    <location>
        <begin position="113"/>
        <end position="242"/>
    </location>
</feature>
<dbReference type="InterPro" id="IPR008030">
    <property type="entry name" value="NmrA-like"/>
</dbReference>
<protein>
    <recommendedName>
        <fullName evidence="5">NmrA-like domain-containing protein</fullName>
    </recommendedName>
</protein>
<comment type="similarity">
    <text evidence="2">Belongs to the fgaFS/easG family.</text>
</comment>
<comment type="pathway">
    <text evidence="1">Alkaloid biosynthesis; ergot alkaloid biosynthesis.</text>
</comment>
<dbReference type="OrthoDB" id="419598at2759"/>
<accession>A0A0C3GQD0</accession>
<evidence type="ECO:0000313" key="6">
    <source>
        <dbReference type="EMBL" id="KIM98235.1"/>
    </source>
</evidence>
<dbReference type="PANTHER" id="PTHR43162:SF1">
    <property type="entry name" value="PRESTALK A DIFFERENTIATION PROTEIN A"/>
    <property type="match status" value="1"/>
</dbReference>
<dbReference type="SUPFAM" id="SSF51735">
    <property type="entry name" value="NAD(P)-binding Rossmann-fold domains"/>
    <property type="match status" value="1"/>
</dbReference>
<evidence type="ECO:0000259" key="5">
    <source>
        <dbReference type="Pfam" id="PF05368"/>
    </source>
</evidence>
<dbReference type="InterPro" id="IPR019901">
    <property type="entry name" value="Ergot_alkaloid_biosynthesis"/>
</dbReference>
<dbReference type="UniPathway" id="UPA00327"/>
<organism evidence="6 7">
    <name type="scientific">Oidiodendron maius (strain Zn)</name>
    <dbReference type="NCBI Taxonomy" id="913774"/>
    <lineage>
        <taxon>Eukaryota</taxon>
        <taxon>Fungi</taxon>
        <taxon>Dikarya</taxon>
        <taxon>Ascomycota</taxon>
        <taxon>Pezizomycotina</taxon>
        <taxon>Leotiomycetes</taxon>
        <taxon>Leotiomycetes incertae sedis</taxon>
        <taxon>Myxotrichaceae</taxon>
        <taxon>Oidiodendron</taxon>
    </lineage>
</organism>
<keyword evidence="3" id="KW-0017">Alkaloid metabolism</keyword>
<sequence>MTILLTGGRGKTSSRLAMLLAQANIPFIHASHSPSPISGSPKQCYFDWLDQNTWEIPFLRDSDIHAVYLVGPPLIDIVVPMKSFIEFSKTNGVRRFVLLSASAVPMGGPAMGQVHEFLSTLGVEYTVLRPTWFMENFSDQHSRGDLRTGDTIYSATGDGKIPFVAVADIAAVAFHALTDRASDSTDLLVLGPELLSYGEVSQILSNVLQRNIRHKRVSESELAAKFLKQGIPDQYAKLLASLDTAIAHGMENRLNNVVLNVTGVQPKSFIDFVEENKAAWC</sequence>
<dbReference type="Pfam" id="PF05368">
    <property type="entry name" value="NmrA"/>
    <property type="match status" value="1"/>
</dbReference>
<dbReference type="PANTHER" id="PTHR43162">
    <property type="match status" value="1"/>
</dbReference>
<proteinExistence type="inferred from homology"/>
<dbReference type="GO" id="GO:0035835">
    <property type="term" value="P:indole alkaloid biosynthetic process"/>
    <property type="evidence" value="ECO:0007669"/>
    <property type="project" value="UniProtKB-UniPathway"/>
</dbReference>
<reference evidence="7" key="2">
    <citation type="submission" date="2015-01" db="EMBL/GenBank/DDBJ databases">
        <title>Evolutionary Origins and Diversification of the Mycorrhizal Mutualists.</title>
        <authorList>
            <consortium name="DOE Joint Genome Institute"/>
            <consortium name="Mycorrhizal Genomics Consortium"/>
            <person name="Kohler A."/>
            <person name="Kuo A."/>
            <person name="Nagy L.G."/>
            <person name="Floudas D."/>
            <person name="Copeland A."/>
            <person name="Barry K.W."/>
            <person name="Cichocki N."/>
            <person name="Veneault-Fourrey C."/>
            <person name="LaButti K."/>
            <person name="Lindquist E.A."/>
            <person name="Lipzen A."/>
            <person name="Lundell T."/>
            <person name="Morin E."/>
            <person name="Murat C."/>
            <person name="Riley R."/>
            <person name="Ohm R."/>
            <person name="Sun H."/>
            <person name="Tunlid A."/>
            <person name="Henrissat B."/>
            <person name="Grigoriev I.V."/>
            <person name="Hibbett D.S."/>
            <person name="Martin F."/>
        </authorList>
    </citation>
    <scope>NUCLEOTIDE SEQUENCE [LARGE SCALE GENOMIC DNA]</scope>
    <source>
        <strain evidence="7">Zn</strain>
    </source>
</reference>